<evidence type="ECO:0000256" key="1">
    <source>
        <dbReference type="SAM" id="Phobius"/>
    </source>
</evidence>
<keyword evidence="3" id="KW-1185">Reference proteome</keyword>
<comment type="caution">
    <text evidence="2">The sequence shown here is derived from an EMBL/GenBank/DDBJ whole genome shotgun (WGS) entry which is preliminary data.</text>
</comment>
<organism evidence="2 3">
    <name type="scientific">Achromobacter aloeverae</name>
    <dbReference type="NCBI Taxonomy" id="1750518"/>
    <lineage>
        <taxon>Bacteria</taxon>
        <taxon>Pseudomonadati</taxon>
        <taxon>Pseudomonadota</taxon>
        <taxon>Betaproteobacteria</taxon>
        <taxon>Burkholderiales</taxon>
        <taxon>Alcaligenaceae</taxon>
        <taxon>Achromobacter</taxon>
    </lineage>
</organism>
<dbReference type="EMBL" id="PYAL01000002">
    <property type="protein sequence ID" value="RXN91447.1"/>
    <property type="molecule type" value="Genomic_DNA"/>
</dbReference>
<proteinExistence type="predicted"/>
<feature type="transmembrane region" description="Helical" evidence="1">
    <location>
        <begin position="23"/>
        <end position="52"/>
    </location>
</feature>
<feature type="transmembrane region" description="Helical" evidence="1">
    <location>
        <begin position="64"/>
        <end position="83"/>
    </location>
</feature>
<name>A0A4Q1HLV7_9BURK</name>
<keyword evidence="1" id="KW-0812">Transmembrane</keyword>
<gene>
    <name evidence="2" type="ORF">C7R54_09895</name>
</gene>
<dbReference type="Pfam" id="PF07843">
    <property type="entry name" value="DUF1634"/>
    <property type="match status" value="1"/>
</dbReference>
<dbReference type="AlphaFoldDB" id="A0A4Q1HLV7"/>
<evidence type="ECO:0000313" key="3">
    <source>
        <dbReference type="Proteomes" id="UP000290849"/>
    </source>
</evidence>
<feature type="transmembrane region" description="Helical" evidence="1">
    <location>
        <begin position="90"/>
        <end position="108"/>
    </location>
</feature>
<protein>
    <submittedName>
        <fullName evidence="2">DUF1634 domain-containing protein</fullName>
    </submittedName>
</protein>
<dbReference type="OrthoDB" id="9106625at2"/>
<dbReference type="InterPro" id="IPR012861">
    <property type="entry name" value="DUF1634"/>
</dbReference>
<dbReference type="Proteomes" id="UP000290849">
    <property type="component" value="Unassembled WGS sequence"/>
</dbReference>
<keyword evidence="1" id="KW-0472">Membrane</keyword>
<accession>A0A4Q1HLV7</accession>
<reference evidence="2 3" key="1">
    <citation type="journal article" date="2017" name="Int. J. Syst. Evol. Microbiol.">
        <title>Achromobacter aloeverae sp. nov., isolated from the root of Aloe vera (L.) Burm.f.</title>
        <authorList>
            <person name="Kuncharoen N."/>
            <person name="Muramatsu Y."/>
            <person name="Shibata C."/>
            <person name="Kamakura Y."/>
            <person name="Nakagawa Y."/>
            <person name="Tanasupawat S."/>
        </authorList>
    </citation>
    <scope>NUCLEOTIDE SEQUENCE [LARGE SCALE GENOMIC DNA]</scope>
    <source>
        <strain evidence="2 3">AVA-1</strain>
    </source>
</reference>
<evidence type="ECO:0000313" key="2">
    <source>
        <dbReference type="EMBL" id="RXN91447.1"/>
    </source>
</evidence>
<keyword evidence="1" id="KW-1133">Transmembrane helix</keyword>
<sequence length="109" mass="11193">MPASTPASSSGIRGNREWIIARLLWYGTGVACVLIAAGLLVAAAPASIALAFPVTGHALMKAGVAVFILLPMARVALMLALFLRERDYTYAMIAALVLGIIAAGIVVGA</sequence>